<gene>
    <name evidence="2" type="ORF">Tco_0678872</name>
</gene>
<sequence length="175" mass="19643">MGSCGMRDGLRRAVHKAMNAGYFWPGMHRDANNEISSCDSCQVYATVPKLPKNDMISDTSAWPFRKWGMDIVRPLPEAPGKIKFRIPATIITDNGTQLINDPFKGNRRIMQGIKTRLHQEGGTWVEELPNVLWAQRTTPKMSNGETPFSLAYGTEAVIPAEIGIPTRRTIQRSEE</sequence>
<accession>A0ABQ4XH84</accession>
<dbReference type="Proteomes" id="UP001151760">
    <property type="component" value="Unassembled WGS sequence"/>
</dbReference>
<organism evidence="2 3">
    <name type="scientific">Tanacetum coccineum</name>
    <dbReference type="NCBI Taxonomy" id="301880"/>
    <lineage>
        <taxon>Eukaryota</taxon>
        <taxon>Viridiplantae</taxon>
        <taxon>Streptophyta</taxon>
        <taxon>Embryophyta</taxon>
        <taxon>Tracheophyta</taxon>
        <taxon>Spermatophyta</taxon>
        <taxon>Magnoliopsida</taxon>
        <taxon>eudicotyledons</taxon>
        <taxon>Gunneridae</taxon>
        <taxon>Pentapetalae</taxon>
        <taxon>asterids</taxon>
        <taxon>campanulids</taxon>
        <taxon>Asterales</taxon>
        <taxon>Asteraceae</taxon>
        <taxon>Asteroideae</taxon>
        <taxon>Anthemideae</taxon>
        <taxon>Anthemidinae</taxon>
        <taxon>Tanacetum</taxon>
    </lineage>
</organism>
<protein>
    <submittedName>
        <fullName evidence="2">Reverse transcriptase domain-containing protein</fullName>
    </submittedName>
</protein>
<comment type="caution">
    <text evidence="2">The sequence shown here is derived from an EMBL/GenBank/DDBJ whole genome shotgun (WGS) entry which is preliminary data.</text>
</comment>
<keyword evidence="3" id="KW-1185">Reference proteome</keyword>
<dbReference type="InterPro" id="IPR036397">
    <property type="entry name" value="RNaseH_sf"/>
</dbReference>
<evidence type="ECO:0000259" key="1">
    <source>
        <dbReference type="Pfam" id="PF17921"/>
    </source>
</evidence>
<dbReference type="PANTHER" id="PTHR48475:SF2">
    <property type="entry name" value="RIBONUCLEASE H"/>
    <property type="match status" value="1"/>
</dbReference>
<keyword evidence="2" id="KW-0548">Nucleotidyltransferase</keyword>
<dbReference type="GO" id="GO:0003964">
    <property type="term" value="F:RNA-directed DNA polymerase activity"/>
    <property type="evidence" value="ECO:0007669"/>
    <property type="project" value="UniProtKB-KW"/>
</dbReference>
<dbReference type="EMBL" id="BQNB010009493">
    <property type="protein sequence ID" value="GJS64308.1"/>
    <property type="molecule type" value="Genomic_DNA"/>
</dbReference>
<proteinExistence type="predicted"/>
<dbReference type="InterPro" id="IPR041588">
    <property type="entry name" value="Integrase_H2C2"/>
</dbReference>
<evidence type="ECO:0000313" key="3">
    <source>
        <dbReference type="Proteomes" id="UP001151760"/>
    </source>
</evidence>
<dbReference type="Pfam" id="PF17921">
    <property type="entry name" value="Integrase_H2C2"/>
    <property type="match status" value="1"/>
</dbReference>
<dbReference type="Gene3D" id="1.10.340.70">
    <property type="match status" value="1"/>
</dbReference>
<dbReference type="Gene3D" id="3.30.420.10">
    <property type="entry name" value="Ribonuclease H-like superfamily/Ribonuclease H"/>
    <property type="match status" value="1"/>
</dbReference>
<feature type="domain" description="Integrase zinc-binding" evidence="1">
    <location>
        <begin position="14"/>
        <end position="44"/>
    </location>
</feature>
<keyword evidence="2" id="KW-0695">RNA-directed DNA polymerase</keyword>
<reference evidence="2" key="1">
    <citation type="journal article" date="2022" name="Int. J. Mol. Sci.">
        <title>Draft Genome of Tanacetum Coccineum: Genomic Comparison of Closely Related Tanacetum-Family Plants.</title>
        <authorList>
            <person name="Yamashiro T."/>
            <person name="Shiraishi A."/>
            <person name="Nakayama K."/>
            <person name="Satake H."/>
        </authorList>
    </citation>
    <scope>NUCLEOTIDE SEQUENCE</scope>
</reference>
<dbReference type="PANTHER" id="PTHR48475">
    <property type="entry name" value="RIBONUCLEASE H"/>
    <property type="match status" value="1"/>
</dbReference>
<reference evidence="2" key="2">
    <citation type="submission" date="2022-01" db="EMBL/GenBank/DDBJ databases">
        <authorList>
            <person name="Yamashiro T."/>
            <person name="Shiraishi A."/>
            <person name="Satake H."/>
            <person name="Nakayama K."/>
        </authorList>
    </citation>
    <scope>NUCLEOTIDE SEQUENCE</scope>
</reference>
<dbReference type="SUPFAM" id="SSF53098">
    <property type="entry name" value="Ribonuclease H-like"/>
    <property type="match status" value="1"/>
</dbReference>
<dbReference type="InterPro" id="IPR012337">
    <property type="entry name" value="RNaseH-like_sf"/>
</dbReference>
<name>A0ABQ4XH84_9ASTR</name>
<evidence type="ECO:0000313" key="2">
    <source>
        <dbReference type="EMBL" id="GJS64308.1"/>
    </source>
</evidence>
<keyword evidence="2" id="KW-0808">Transferase</keyword>